<reference evidence="2" key="2">
    <citation type="submission" date="2015-08" db="UniProtKB">
        <authorList>
            <consortium name="WormBaseParasite"/>
        </authorList>
    </citation>
    <scope>IDENTIFICATION</scope>
</reference>
<organism evidence="1 2">
    <name type="scientific">Strongyloides venezuelensis</name>
    <name type="common">Threadworm</name>
    <dbReference type="NCBI Taxonomy" id="75913"/>
    <lineage>
        <taxon>Eukaryota</taxon>
        <taxon>Metazoa</taxon>
        <taxon>Ecdysozoa</taxon>
        <taxon>Nematoda</taxon>
        <taxon>Chromadorea</taxon>
        <taxon>Rhabditida</taxon>
        <taxon>Tylenchina</taxon>
        <taxon>Panagrolaimomorpha</taxon>
        <taxon>Strongyloidoidea</taxon>
        <taxon>Strongyloididae</taxon>
        <taxon>Strongyloides</taxon>
    </lineage>
</organism>
<sequence length="574" mass="67506">MEQTTSCCICGENICWGFLTDHLLKDHMIVANSKEQNLFCCDDNCNKRGIRFNYRMFKKHEEPDINKQQQIASTIDQEFYKFLHKHKHTNDFITDLYNLIETISLESDSTNLIGSIVYLEFNQEKKQNKNNVIALINESNKILEKNKIKEYGYRINIEEKLLQYLKKFKTNLPDNKLIKVVVYFDDINCNEVLSSHSSNGELTHCAIKVLSKTSHENSKLCHYLTFALEEKKYLKRDKYKQYVQTCLKILNSTTVNIGNSLYKISVFCVIGDHVMMQQIFEKKLCFGAKGRNQCRCCWINANEYKNYLKSSLVSKKLRSFHTIPNIPEFNHYLSDSFHDLSEGVRKYMLYAGVNIFLKVTKKDPIELRNSILSLASFYECENCVRSVLSSDFFTPKKKNIDINKKASYRLPVCQTRIVTRLFYEHIITFRNNADPILNDLKLLFFNLLSLMYVLEDNQKMNIIEIAYNTEKYVDNFFLSLYNVFDKSQFQMTLKFHFLFHYGDMIRKFGHPLNLTCKRFESANSRVKQNLLLSKNRLNIAYTAIQKISWSNYLACKSEELVPIMAVILLRQSWN</sequence>
<evidence type="ECO:0000313" key="2">
    <source>
        <dbReference type="WBParaSite" id="SVE_1117700.1"/>
    </source>
</evidence>
<dbReference type="AlphaFoldDB" id="A0A0K0FPN3"/>
<dbReference type="WBParaSite" id="SVE_1117700.1">
    <property type="protein sequence ID" value="SVE_1117700.1"/>
    <property type="gene ID" value="SVE_1117700"/>
</dbReference>
<keyword evidence="1" id="KW-1185">Reference proteome</keyword>
<reference evidence="1" key="1">
    <citation type="submission" date="2014-07" db="EMBL/GenBank/DDBJ databases">
        <authorList>
            <person name="Martin A.A"/>
            <person name="De Silva N."/>
        </authorList>
    </citation>
    <scope>NUCLEOTIDE SEQUENCE</scope>
</reference>
<evidence type="ECO:0000313" key="1">
    <source>
        <dbReference type="Proteomes" id="UP000035680"/>
    </source>
</evidence>
<protein>
    <submittedName>
        <fullName evidence="2">C2H2-type domain-containing protein</fullName>
    </submittedName>
</protein>
<accession>A0A0K0FPN3</accession>
<name>A0A0K0FPN3_STRVS</name>
<proteinExistence type="predicted"/>
<dbReference type="Proteomes" id="UP000035680">
    <property type="component" value="Unassembled WGS sequence"/>
</dbReference>